<keyword evidence="1" id="KW-1133">Transmembrane helix</keyword>
<dbReference type="AlphaFoldDB" id="D7G1C9"/>
<evidence type="ECO:0000313" key="2">
    <source>
        <dbReference type="EMBL" id="CBJ33239.1"/>
    </source>
</evidence>
<evidence type="ECO:0000256" key="1">
    <source>
        <dbReference type="SAM" id="Phobius"/>
    </source>
</evidence>
<keyword evidence="3" id="KW-1185">Reference proteome</keyword>
<dbReference type="InParanoid" id="D7G1C9"/>
<dbReference type="Proteomes" id="UP000002630">
    <property type="component" value="Linkage Group LG30"/>
</dbReference>
<dbReference type="EMBL" id="FN649755">
    <property type="protein sequence ID" value="CBJ33239.1"/>
    <property type="molecule type" value="Genomic_DNA"/>
</dbReference>
<gene>
    <name evidence="2" type="ORF">Esi_0447_0008</name>
</gene>
<protein>
    <submittedName>
        <fullName evidence="2">Uncharacterized protein</fullName>
    </submittedName>
</protein>
<dbReference type="EMBL" id="FN648649">
    <property type="protein sequence ID" value="CBJ33239.1"/>
    <property type="molecule type" value="Genomic_DNA"/>
</dbReference>
<proteinExistence type="predicted"/>
<keyword evidence="1" id="KW-0472">Membrane</keyword>
<accession>D7G1C9</accession>
<evidence type="ECO:0000313" key="3">
    <source>
        <dbReference type="Proteomes" id="UP000002630"/>
    </source>
</evidence>
<name>D7G1C9_ECTSI</name>
<organism evidence="2 3">
    <name type="scientific">Ectocarpus siliculosus</name>
    <name type="common">Brown alga</name>
    <name type="synonym">Conferva siliculosa</name>
    <dbReference type="NCBI Taxonomy" id="2880"/>
    <lineage>
        <taxon>Eukaryota</taxon>
        <taxon>Sar</taxon>
        <taxon>Stramenopiles</taxon>
        <taxon>Ochrophyta</taxon>
        <taxon>PX clade</taxon>
        <taxon>Phaeophyceae</taxon>
        <taxon>Ectocarpales</taxon>
        <taxon>Ectocarpaceae</taxon>
        <taxon>Ectocarpus</taxon>
    </lineage>
</organism>
<sequence>MWTMASLVRRVHAKGASGASRAGRRWWFPRANFTITTDRLTGLIEFPPGFRCIWNDLPHGLQFTILLLMLGILYGVNRLFDKADEAVYTRLACATSGLLNEKRNHHAPRLL</sequence>
<feature type="transmembrane region" description="Helical" evidence="1">
    <location>
        <begin position="60"/>
        <end position="80"/>
    </location>
</feature>
<keyword evidence="1" id="KW-0812">Transmembrane</keyword>
<reference evidence="2 3" key="1">
    <citation type="journal article" date="2010" name="Nature">
        <title>The Ectocarpus genome and the independent evolution of multicellularity in brown algae.</title>
        <authorList>
            <person name="Cock J.M."/>
            <person name="Sterck L."/>
            <person name="Rouze P."/>
            <person name="Scornet D."/>
            <person name="Allen A.E."/>
            <person name="Amoutzias G."/>
            <person name="Anthouard V."/>
            <person name="Artiguenave F."/>
            <person name="Aury J.M."/>
            <person name="Badger J.H."/>
            <person name="Beszteri B."/>
            <person name="Billiau K."/>
            <person name="Bonnet E."/>
            <person name="Bothwell J.H."/>
            <person name="Bowler C."/>
            <person name="Boyen C."/>
            <person name="Brownlee C."/>
            <person name="Carrano C.J."/>
            <person name="Charrier B."/>
            <person name="Cho G.Y."/>
            <person name="Coelho S.M."/>
            <person name="Collen J."/>
            <person name="Corre E."/>
            <person name="Da Silva C."/>
            <person name="Delage L."/>
            <person name="Delaroque N."/>
            <person name="Dittami S.M."/>
            <person name="Doulbeau S."/>
            <person name="Elias M."/>
            <person name="Farnham G."/>
            <person name="Gachon C.M."/>
            <person name="Gschloessl B."/>
            <person name="Heesch S."/>
            <person name="Jabbari K."/>
            <person name="Jubin C."/>
            <person name="Kawai H."/>
            <person name="Kimura K."/>
            <person name="Kloareg B."/>
            <person name="Kupper F.C."/>
            <person name="Lang D."/>
            <person name="Le Bail A."/>
            <person name="Leblanc C."/>
            <person name="Lerouge P."/>
            <person name="Lohr M."/>
            <person name="Lopez P.J."/>
            <person name="Martens C."/>
            <person name="Maumus F."/>
            <person name="Michel G."/>
            <person name="Miranda-Saavedra D."/>
            <person name="Morales J."/>
            <person name="Moreau H."/>
            <person name="Motomura T."/>
            <person name="Nagasato C."/>
            <person name="Napoli C.A."/>
            <person name="Nelson D.R."/>
            <person name="Nyvall-Collen P."/>
            <person name="Peters A.F."/>
            <person name="Pommier C."/>
            <person name="Potin P."/>
            <person name="Poulain J."/>
            <person name="Quesneville H."/>
            <person name="Read B."/>
            <person name="Rensing S.A."/>
            <person name="Ritter A."/>
            <person name="Rousvoal S."/>
            <person name="Samanta M."/>
            <person name="Samson G."/>
            <person name="Schroeder D.C."/>
            <person name="Segurens B."/>
            <person name="Strittmatter M."/>
            <person name="Tonon T."/>
            <person name="Tregear J.W."/>
            <person name="Valentin K."/>
            <person name="von Dassow P."/>
            <person name="Yamagishi T."/>
            <person name="Van de Peer Y."/>
            <person name="Wincker P."/>
        </authorList>
    </citation>
    <scope>NUCLEOTIDE SEQUENCE [LARGE SCALE GENOMIC DNA]</scope>
    <source>
        <strain evidence="3">Ec32 / CCAP1310/4</strain>
    </source>
</reference>